<evidence type="ECO:0000256" key="3">
    <source>
        <dbReference type="ARBA" id="ARBA00022727"/>
    </source>
</evidence>
<evidence type="ECO:0000256" key="5">
    <source>
        <dbReference type="ARBA" id="ARBA00022777"/>
    </source>
</evidence>
<dbReference type="InterPro" id="IPR039430">
    <property type="entry name" value="Thymidylate_kin-like_dom"/>
</dbReference>
<keyword evidence="5 8" id="KW-0418">Kinase</keyword>
<evidence type="ECO:0000313" key="10">
    <source>
        <dbReference type="EMBL" id="QKE28492.1"/>
    </source>
</evidence>
<feature type="domain" description="Thymidylate kinase-like" evidence="9">
    <location>
        <begin position="5"/>
        <end position="182"/>
    </location>
</feature>
<feature type="binding site" evidence="8">
    <location>
        <begin position="7"/>
        <end position="14"/>
    </location>
    <ligand>
        <name>ATP</name>
        <dbReference type="ChEBI" id="CHEBI:30616"/>
    </ligand>
</feature>
<gene>
    <name evidence="8 10" type="primary">tmk</name>
    <name evidence="10" type="ORF">AACT_1319</name>
</gene>
<protein>
    <recommendedName>
        <fullName evidence="8">Thymidylate kinase</fullName>
        <ecNumber evidence="8">2.7.4.9</ecNumber>
    </recommendedName>
    <alternativeName>
        <fullName evidence="8">dTMP kinase</fullName>
    </alternativeName>
</protein>
<dbReference type="AlphaFoldDB" id="A0A6M8EER8"/>
<dbReference type="InterPro" id="IPR018094">
    <property type="entry name" value="Thymidylate_kinase"/>
</dbReference>
<dbReference type="InterPro" id="IPR027417">
    <property type="entry name" value="P-loop_NTPase"/>
</dbReference>
<dbReference type="CDD" id="cd01672">
    <property type="entry name" value="TMPK"/>
    <property type="match status" value="1"/>
</dbReference>
<dbReference type="PANTHER" id="PTHR10344">
    <property type="entry name" value="THYMIDYLATE KINASE"/>
    <property type="match status" value="1"/>
</dbReference>
<dbReference type="Pfam" id="PF02223">
    <property type="entry name" value="Thymidylate_kin"/>
    <property type="match status" value="1"/>
</dbReference>
<evidence type="ECO:0000256" key="6">
    <source>
        <dbReference type="ARBA" id="ARBA00022840"/>
    </source>
</evidence>
<dbReference type="GO" id="GO:0006227">
    <property type="term" value="P:dUDP biosynthetic process"/>
    <property type="evidence" value="ECO:0007669"/>
    <property type="project" value="TreeGrafter"/>
</dbReference>
<dbReference type="GO" id="GO:0005524">
    <property type="term" value="F:ATP binding"/>
    <property type="evidence" value="ECO:0007669"/>
    <property type="project" value="UniProtKB-UniRule"/>
</dbReference>
<evidence type="ECO:0000256" key="7">
    <source>
        <dbReference type="ARBA" id="ARBA00048743"/>
    </source>
</evidence>
<dbReference type="NCBIfam" id="TIGR00041">
    <property type="entry name" value="DTMP_kinase"/>
    <property type="match status" value="1"/>
</dbReference>
<dbReference type="InterPro" id="IPR018095">
    <property type="entry name" value="Thymidylate_kin_CS"/>
</dbReference>
<evidence type="ECO:0000259" key="9">
    <source>
        <dbReference type="Pfam" id="PF02223"/>
    </source>
</evidence>
<dbReference type="GO" id="GO:0004798">
    <property type="term" value="F:dTMP kinase activity"/>
    <property type="evidence" value="ECO:0007669"/>
    <property type="project" value="UniProtKB-UniRule"/>
</dbReference>
<evidence type="ECO:0000256" key="4">
    <source>
        <dbReference type="ARBA" id="ARBA00022741"/>
    </source>
</evidence>
<comment type="similarity">
    <text evidence="1 8">Belongs to the thymidylate kinase family.</text>
</comment>
<proteinExistence type="inferred from homology"/>
<dbReference type="GO" id="GO:0006233">
    <property type="term" value="P:dTDP biosynthetic process"/>
    <property type="evidence" value="ECO:0007669"/>
    <property type="project" value="InterPro"/>
</dbReference>
<dbReference type="RefSeq" id="WP_172126069.1">
    <property type="nucleotide sequence ID" value="NZ_CP042652.1"/>
</dbReference>
<comment type="catalytic activity">
    <reaction evidence="7 8">
        <text>dTMP + ATP = dTDP + ADP</text>
        <dbReference type="Rhea" id="RHEA:13517"/>
        <dbReference type="ChEBI" id="CHEBI:30616"/>
        <dbReference type="ChEBI" id="CHEBI:58369"/>
        <dbReference type="ChEBI" id="CHEBI:63528"/>
        <dbReference type="ChEBI" id="CHEBI:456216"/>
        <dbReference type="EC" id="2.7.4.9"/>
    </reaction>
</comment>
<dbReference type="GO" id="GO:0006235">
    <property type="term" value="P:dTTP biosynthetic process"/>
    <property type="evidence" value="ECO:0007669"/>
    <property type="project" value="UniProtKB-UniRule"/>
</dbReference>
<dbReference type="PROSITE" id="PS01331">
    <property type="entry name" value="THYMIDYLATE_KINASE"/>
    <property type="match status" value="1"/>
</dbReference>
<sequence>MYAVIEGIDTAGKSTQLNLLKSKYPKAIFTKEPGGTELGTKLRVMALNGEAKSKVAEMFLFMADRAEHIEQVIKPNKNNTIISDRSIISGIAYSTQLKIDQLIELNLIATDNTLPSHVILLELTPEELKYRLSQKENDSIELRGIDYLLNIQNRMKETIKKLNINYIFIDASLKIEEIEMKIEEFMNGK</sequence>
<dbReference type="Gene3D" id="3.40.50.300">
    <property type="entry name" value="P-loop containing nucleotide triphosphate hydrolases"/>
    <property type="match status" value="1"/>
</dbReference>
<keyword evidence="6 8" id="KW-0067">ATP-binding</keyword>
<organism evidence="10 11">
    <name type="scientific">Arcobacter acticola</name>
    <dbReference type="NCBI Taxonomy" id="1849015"/>
    <lineage>
        <taxon>Bacteria</taxon>
        <taxon>Pseudomonadati</taxon>
        <taxon>Campylobacterota</taxon>
        <taxon>Epsilonproteobacteria</taxon>
        <taxon>Campylobacterales</taxon>
        <taxon>Arcobacteraceae</taxon>
        <taxon>Arcobacter</taxon>
    </lineage>
</organism>
<accession>A0A6M8EER8</accession>
<keyword evidence="4 8" id="KW-0547">Nucleotide-binding</keyword>
<dbReference type="Proteomes" id="UP000503483">
    <property type="component" value="Chromosome"/>
</dbReference>
<evidence type="ECO:0000256" key="2">
    <source>
        <dbReference type="ARBA" id="ARBA00022679"/>
    </source>
</evidence>
<keyword evidence="11" id="KW-1185">Reference proteome</keyword>
<evidence type="ECO:0000313" key="11">
    <source>
        <dbReference type="Proteomes" id="UP000503483"/>
    </source>
</evidence>
<keyword evidence="2 8" id="KW-0808">Transferase</keyword>
<reference evidence="10 11" key="1">
    <citation type="submission" date="2019-08" db="EMBL/GenBank/DDBJ databases">
        <title>Complete genome sequence of Arcobacter acticola.</title>
        <authorList>
            <person name="Miller W."/>
        </authorList>
    </citation>
    <scope>NUCLEOTIDE SEQUENCE [LARGE SCALE GENOMIC DNA]</scope>
    <source>
        <strain evidence="10 11">KCTC 52212</strain>
    </source>
</reference>
<dbReference type="EMBL" id="CP042652">
    <property type="protein sequence ID" value="QKE28492.1"/>
    <property type="molecule type" value="Genomic_DNA"/>
</dbReference>
<dbReference type="GO" id="GO:0005829">
    <property type="term" value="C:cytosol"/>
    <property type="evidence" value="ECO:0007669"/>
    <property type="project" value="TreeGrafter"/>
</dbReference>
<dbReference type="KEGG" id="paco:AACT_1319"/>
<dbReference type="EC" id="2.7.4.9" evidence="8"/>
<keyword evidence="3 8" id="KW-0545">Nucleotide biosynthesis</keyword>
<dbReference type="PANTHER" id="PTHR10344:SF4">
    <property type="entry name" value="UMP-CMP KINASE 2, MITOCHONDRIAL"/>
    <property type="match status" value="1"/>
</dbReference>
<name>A0A6M8EER8_9BACT</name>
<evidence type="ECO:0000256" key="8">
    <source>
        <dbReference type="HAMAP-Rule" id="MF_00165"/>
    </source>
</evidence>
<evidence type="ECO:0000256" key="1">
    <source>
        <dbReference type="ARBA" id="ARBA00009776"/>
    </source>
</evidence>
<comment type="function">
    <text evidence="8">Phosphorylation of dTMP to form dTDP in both de novo and salvage pathways of dTTP synthesis.</text>
</comment>
<dbReference type="HAMAP" id="MF_00165">
    <property type="entry name" value="Thymidylate_kinase"/>
    <property type="match status" value="1"/>
</dbReference>
<dbReference type="SUPFAM" id="SSF52540">
    <property type="entry name" value="P-loop containing nucleoside triphosphate hydrolases"/>
    <property type="match status" value="1"/>
</dbReference>